<organism evidence="2 3">
    <name type="scientific">Bondarzewia mesenterica</name>
    <dbReference type="NCBI Taxonomy" id="1095465"/>
    <lineage>
        <taxon>Eukaryota</taxon>
        <taxon>Fungi</taxon>
        <taxon>Dikarya</taxon>
        <taxon>Basidiomycota</taxon>
        <taxon>Agaricomycotina</taxon>
        <taxon>Agaricomycetes</taxon>
        <taxon>Russulales</taxon>
        <taxon>Bondarzewiaceae</taxon>
        <taxon>Bondarzewia</taxon>
    </lineage>
</organism>
<dbReference type="EMBL" id="SGPL01000425">
    <property type="protein sequence ID" value="THH12737.1"/>
    <property type="molecule type" value="Genomic_DNA"/>
</dbReference>
<dbReference type="AlphaFoldDB" id="A0A4S4LLD7"/>
<accession>A0A4S4LLD7</accession>
<feature type="region of interest" description="Disordered" evidence="1">
    <location>
        <begin position="39"/>
        <end position="58"/>
    </location>
</feature>
<comment type="caution">
    <text evidence="2">The sequence shown here is derived from an EMBL/GenBank/DDBJ whole genome shotgun (WGS) entry which is preliminary data.</text>
</comment>
<sequence>MISRILSRADVCSPASTLASDASLTIVVFRLRPNAAPQLAKLDKGPPAAALSSPAASGDRAIGCTLYDVVRRRLRNTLDMPSLEESAGDGVPDNSGPSRVPGESDSAVVGAALDMLTALPVGVLPKGGIRPDEKREDVERREAREPGRKGEGAPGT</sequence>
<protein>
    <submittedName>
        <fullName evidence="2">Uncharacterized protein</fullName>
    </submittedName>
</protein>
<feature type="compositionally biased region" description="Basic and acidic residues" evidence="1">
    <location>
        <begin position="129"/>
        <end position="156"/>
    </location>
</feature>
<feature type="compositionally biased region" description="Low complexity" evidence="1">
    <location>
        <begin position="46"/>
        <end position="57"/>
    </location>
</feature>
<feature type="region of interest" description="Disordered" evidence="1">
    <location>
        <begin position="79"/>
        <end position="107"/>
    </location>
</feature>
<reference evidence="2 3" key="1">
    <citation type="submission" date="2019-02" db="EMBL/GenBank/DDBJ databases">
        <title>Genome sequencing of the rare red list fungi Bondarzewia mesenterica.</title>
        <authorList>
            <person name="Buettner E."/>
            <person name="Kellner H."/>
        </authorList>
    </citation>
    <scope>NUCLEOTIDE SEQUENCE [LARGE SCALE GENOMIC DNA]</scope>
    <source>
        <strain evidence="2 3">DSM 108281</strain>
    </source>
</reference>
<feature type="region of interest" description="Disordered" evidence="1">
    <location>
        <begin position="122"/>
        <end position="156"/>
    </location>
</feature>
<proteinExistence type="predicted"/>
<gene>
    <name evidence="2" type="ORF">EW146_g7406</name>
</gene>
<name>A0A4S4LLD7_9AGAM</name>
<feature type="non-terminal residue" evidence="2">
    <location>
        <position position="156"/>
    </location>
</feature>
<keyword evidence="3" id="KW-1185">Reference proteome</keyword>
<evidence type="ECO:0000256" key="1">
    <source>
        <dbReference type="SAM" id="MobiDB-lite"/>
    </source>
</evidence>
<evidence type="ECO:0000313" key="3">
    <source>
        <dbReference type="Proteomes" id="UP000310158"/>
    </source>
</evidence>
<evidence type="ECO:0000313" key="2">
    <source>
        <dbReference type="EMBL" id="THH12737.1"/>
    </source>
</evidence>
<dbReference type="Proteomes" id="UP000310158">
    <property type="component" value="Unassembled WGS sequence"/>
</dbReference>